<comment type="similarity">
    <text evidence="1">Belongs to the CapA family.</text>
</comment>
<dbReference type="SMART" id="SM00854">
    <property type="entry name" value="PGA_cap"/>
    <property type="match status" value="1"/>
</dbReference>
<feature type="domain" description="Capsule synthesis protein CapA" evidence="2">
    <location>
        <begin position="2"/>
        <end position="239"/>
    </location>
</feature>
<evidence type="ECO:0000313" key="4">
    <source>
        <dbReference type="Proteomes" id="UP000193334"/>
    </source>
</evidence>
<dbReference type="Proteomes" id="UP000193334">
    <property type="component" value="Chromosome"/>
</dbReference>
<dbReference type="PANTHER" id="PTHR33393:SF13">
    <property type="entry name" value="PGA BIOSYNTHESIS PROTEIN CAPA"/>
    <property type="match status" value="1"/>
</dbReference>
<dbReference type="SUPFAM" id="SSF56300">
    <property type="entry name" value="Metallo-dependent phosphatases"/>
    <property type="match status" value="1"/>
</dbReference>
<dbReference type="CDD" id="cd07381">
    <property type="entry name" value="MPP_CapA"/>
    <property type="match status" value="1"/>
</dbReference>
<dbReference type="AlphaFoldDB" id="A0A1W6LKP0"/>
<dbReference type="STRING" id="1941349.STSP1_00670"/>
<protein>
    <submittedName>
        <fullName evidence="3">Capsule biosynthesis protein CapA</fullName>
    </submittedName>
</protein>
<evidence type="ECO:0000259" key="2">
    <source>
        <dbReference type="SMART" id="SM00854"/>
    </source>
</evidence>
<dbReference type="InterPro" id="IPR019079">
    <property type="entry name" value="Capsule_synth_CapA"/>
</dbReference>
<reference evidence="4" key="1">
    <citation type="submission" date="2017-04" db="EMBL/GenBank/DDBJ databases">
        <title>Comparative genomics and description of representatives of a novel lineage of planctomycetes thriving in anoxic sediments.</title>
        <authorList>
            <person name="Spring S."/>
            <person name="Bunk B."/>
            <person name="Sproer C."/>
        </authorList>
    </citation>
    <scope>NUCLEOTIDE SEQUENCE [LARGE SCALE GENOMIC DNA]</scope>
    <source>
        <strain evidence="4">ST-PulAB-D4</strain>
    </source>
</reference>
<proteinExistence type="inferred from homology"/>
<dbReference type="InterPro" id="IPR052169">
    <property type="entry name" value="CW_Biosynth-Accessory"/>
</dbReference>
<dbReference type="PANTHER" id="PTHR33393">
    <property type="entry name" value="POLYGLUTAMINE SYNTHESIS ACCESSORY PROTEIN RV0574C-RELATED"/>
    <property type="match status" value="1"/>
</dbReference>
<gene>
    <name evidence="3" type="primary">capA</name>
    <name evidence="3" type="ORF">STSP1_00670</name>
</gene>
<keyword evidence="4" id="KW-1185">Reference proteome</keyword>
<dbReference type="EMBL" id="CP021023">
    <property type="protein sequence ID" value="ARN56294.1"/>
    <property type="molecule type" value="Genomic_DNA"/>
</dbReference>
<dbReference type="KEGG" id="pbp:STSP1_00670"/>
<evidence type="ECO:0000256" key="1">
    <source>
        <dbReference type="ARBA" id="ARBA00005662"/>
    </source>
</evidence>
<evidence type="ECO:0000313" key="3">
    <source>
        <dbReference type="EMBL" id="ARN56294.1"/>
    </source>
</evidence>
<accession>A0A1W6LKP0</accession>
<organism evidence="3 4">
    <name type="scientific">Sedimentisphaera salicampi</name>
    <dbReference type="NCBI Taxonomy" id="1941349"/>
    <lineage>
        <taxon>Bacteria</taxon>
        <taxon>Pseudomonadati</taxon>
        <taxon>Planctomycetota</taxon>
        <taxon>Phycisphaerae</taxon>
        <taxon>Sedimentisphaerales</taxon>
        <taxon>Sedimentisphaeraceae</taxon>
        <taxon>Sedimentisphaera</taxon>
    </lineage>
</organism>
<dbReference type="Gene3D" id="3.60.21.10">
    <property type="match status" value="1"/>
</dbReference>
<name>A0A1W6LKP0_9BACT</name>
<dbReference type="RefSeq" id="WP_085754995.1">
    <property type="nucleotide sequence ID" value="NZ_CP021023.1"/>
</dbReference>
<sequence length="378" mass="42166">MNILIAGDFCPTYGSNQYPDEKIRPEDIFTDFLPEIQKADYAIVNLECPLTQAATAIEKCGPNLKAGRLWADLLKDAGFDMASLANNHIMDFGSQGLSDTLGECDRVGLDAVGAGDNLEHASKTFYKEIEGVKLAVLNFAENEFASAEQDKAGAHPMNVVQNSRKIMEAKKQADFVLVIIHGGHEHCHYPSPRMVEQYRFCADMGADAVICHHTHCIGGLEEYNGVPIAYSLGNFFFPSGSAFDGWRYGYAVRLELEAGEDLAFEIIPYSQCLGGEAVELLAGQKKKEMTEQILSIGKQIQDGSYLQHWQQFVSERCYAYLYNISSVPRLVWGAARRLGLLPLIFKLPCNNKKKTRVKQNMIRCEAHRDIIIESLKKL</sequence>
<dbReference type="Pfam" id="PF09587">
    <property type="entry name" value="PGA_cap"/>
    <property type="match status" value="1"/>
</dbReference>
<dbReference type="InterPro" id="IPR029052">
    <property type="entry name" value="Metallo-depent_PP-like"/>
</dbReference>